<sequence length="312" mass="36078">MSPHAAHTSTSAEPRCAVIMKTYSWDAFVERQYSRLCDGADGLDVYLSVDETNGARAPASVRNVLRTNQSEILALGLADRYEKGSLLWWNPDYTHYHVLREIPDYDYYMFVEYDVYIHGGAGWFMDEVISSGAENVLHLRSDMDAWMWTRFHKNVYPKEICRGSLNCITVHTRRALEFLFRRRQNMSSAGDISFWPLSETFIPTELERGGFTCIPLSSFGDVSHYEWFPPTLENDLDTTPDGHLRFIHPVLDQNRYVKSLLTNTHLVKDFISPDSHLRRELKRFPQSVTRSDLIHAAFNRSIERVKLQLGGF</sequence>
<dbReference type="Proteomes" id="UP000321746">
    <property type="component" value="Unassembled WGS sequence"/>
</dbReference>
<evidence type="ECO:0008006" key="3">
    <source>
        <dbReference type="Google" id="ProtNLM"/>
    </source>
</evidence>
<reference evidence="1 2" key="1">
    <citation type="submission" date="2019-07" db="EMBL/GenBank/DDBJ databases">
        <title>Whole genome shotgun sequence of Acetobacter oeni NBRC 105207.</title>
        <authorList>
            <person name="Hosoyama A."/>
            <person name="Uohara A."/>
            <person name="Ohji S."/>
            <person name="Ichikawa N."/>
        </authorList>
    </citation>
    <scope>NUCLEOTIDE SEQUENCE [LARGE SCALE GENOMIC DNA]</scope>
    <source>
        <strain evidence="1 2">NBRC 105207</strain>
    </source>
</reference>
<dbReference type="EMBL" id="BJYG01000004">
    <property type="protein sequence ID" value="GEN62322.1"/>
    <property type="molecule type" value="Genomic_DNA"/>
</dbReference>
<keyword evidence="2" id="KW-1185">Reference proteome</keyword>
<name>A0A511XHA6_9PROT</name>
<protein>
    <recommendedName>
        <fullName evidence="3">DUF5672 domain-containing protein</fullName>
    </recommendedName>
</protein>
<accession>A0A511XHA6</accession>
<gene>
    <name evidence="1" type="ORF">AOE01nite_05460</name>
</gene>
<evidence type="ECO:0000313" key="1">
    <source>
        <dbReference type="EMBL" id="GEN62322.1"/>
    </source>
</evidence>
<organism evidence="1 2">
    <name type="scientific">Acetobacter oeni</name>
    <dbReference type="NCBI Taxonomy" id="304077"/>
    <lineage>
        <taxon>Bacteria</taxon>
        <taxon>Pseudomonadati</taxon>
        <taxon>Pseudomonadota</taxon>
        <taxon>Alphaproteobacteria</taxon>
        <taxon>Acetobacterales</taxon>
        <taxon>Acetobacteraceae</taxon>
        <taxon>Acetobacter</taxon>
    </lineage>
</organism>
<dbReference type="AlphaFoldDB" id="A0A511XHA6"/>
<proteinExistence type="predicted"/>
<comment type="caution">
    <text evidence="1">The sequence shown here is derived from an EMBL/GenBank/DDBJ whole genome shotgun (WGS) entry which is preliminary data.</text>
</comment>
<evidence type="ECO:0000313" key="2">
    <source>
        <dbReference type="Proteomes" id="UP000321746"/>
    </source>
</evidence>
<dbReference type="RefSeq" id="WP_242011823.1">
    <property type="nucleotide sequence ID" value="NZ_BJYG01000004.1"/>
</dbReference>